<evidence type="ECO:0000259" key="6">
    <source>
        <dbReference type="Pfam" id="PF02465"/>
    </source>
</evidence>
<dbReference type="Pfam" id="PF02465">
    <property type="entry name" value="FliD_N"/>
    <property type="match status" value="1"/>
</dbReference>
<dbReference type="AlphaFoldDB" id="A0A0W0YQS7"/>
<dbReference type="Pfam" id="PF07195">
    <property type="entry name" value="FliD_C"/>
    <property type="match status" value="1"/>
</dbReference>
<name>A0A0W0YQS7_9GAMM</name>
<feature type="domain" description="Flagellar hook-associated protein 2 N-terminal" evidence="6">
    <location>
        <begin position="10"/>
        <end position="107"/>
    </location>
</feature>
<evidence type="ECO:0000256" key="1">
    <source>
        <dbReference type="ARBA" id="ARBA00009764"/>
    </source>
</evidence>
<dbReference type="InterPro" id="IPR003481">
    <property type="entry name" value="FliD_N"/>
</dbReference>
<dbReference type="Proteomes" id="UP000054600">
    <property type="component" value="Unassembled WGS sequence"/>
</dbReference>
<dbReference type="eggNOG" id="COG1345">
    <property type="taxonomic scope" value="Bacteria"/>
</dbReference>
<keyword evidence="8" id="KW-0966">Cell projection</keyword>
<evidence type="ECO:0000256" key="3">
    <source>
        <dbReference type="ARBA" id="ARBA00023054"/>
    </source>
</evidence>
<comment type="similarity">
    <text evidence="1 5">Belongs to the FliD family.</text>
</comment>
<keyword evidence="5" id="KW-0964">Secreted</keyword>
<dbReference type="InterPro" id="IPR040026">
    <property type="entry name" value="FliD"/>
</dbReference>
<comment type="function">
    <text evidence="5">Required for morphogenesis and for the elongation of the flagellar filament by facilitating polymerization of the flagellin monomers at the tip of growing filament. Forms a capping structure, which prevents flagellin subunits (transported through the central channel of the flagellum) from leaking out without polymerization at the distal end.</text>
</comment>
<evidence type="ECO:0000259" key="7">
    <source>
        <dbReference type="Pfam" id="PF07195"/>
    </source>
</evidence>
<keyword evidence="9" id="KW-1185">Reference proteome</keyword>
<evidence type="ECO:0000256" key="4">
    <source>
        <dbReference type="ARBA" id="ARBA00023143"/>
    </source>
</evidence>
<comment type="subunit">
    <text evidence="2 5">Homopentamer.</text>
</comment>
<dbReference type="GO" id="GO:0005576">
    <property type="term" value="C:extracellular region"/>
    <property type="evidence" value="ECO:0007669"/>
    <property type="project" value="UniProtKB-SubCell"/>
</dbReference>
<accession>A0A0W0YQS7</accession>
<dbReference type="PANTHER" id="PTHR30288">
    <property type="entry name" value="FLAGELLAR CAP/ASSEMBLY PROTEIN FLID"/>
    <property type="match status" value="1"/>
</dbReference>
<feature type="domain" description="Flagellar hook-associated protein 2 C-terminal" evidence="7">
    <location>
        <begin position="222"/>
        <end position="526"/>
    </location>
</feature>
<evidence type="ECO:0000256" key="5">
    <source>
        <dbReference type="RuleBase" id="RU362066"/>
    </source>
</evidence>
<organism evidence="8 9">
    <name type="scientific">Legionella shakespearei DSM 23087</name>
    <dbReference type="NCBI Taxonomy" id="1122169"/>
    <lineage>
        <taxon>Bacteria</taxon>
        <taxon>Pseudomonadati</taxon>
        <taxon>Pseudomonadota</taxon>
        <taxon>Gammaproteobacteria</taxon>
        <taxon>Legionellales</taxon>
        <taxon>Legionellaceae</taxon>
        <taxon>Legionella</taxon>
    </lineage>
</organism>
<dbReference type="PANTHER" id="PTHR30288:SF0">
    <property type="entry name" value="FLAGELLAR HOOK-ASSOCIATED PROTEIN 2"/>
    <property type="match status" value="1"/>
</dbReference>
<dbReference type="OrthoDB" id="9810816at2"/>
<dbReference type="GO" id="GO:0009424">
    <property type="term" value="C:bacterial-type flagellum hook"/>
    <property type="evidence" value="ECO:0007669"/>
    <property type="project" value="UniProtKB-UniRule"/>
</dbReference>
<sequence>MSLSAPGVGSGLDVKAMVDALVKAEITPIQLRQDKRLLSVNTELSAVGQLKSTLATLQTTLTKLSDIKQFYTMKFSVSDPDYFSTTVSPQAVKGTYQIEVEQLAQQHTLASDYLTNTGSGTLTIDFGTYENNNTTFTPNASATSVSVTIAPGSDSLVAVRDAINNKNAGVTASIVKDSQGSRLTIASSKTGENYAMRISGDITALNYDATAPSNVMTETIAAQDSIVKINGLTLKQNSNQLEEAIAGVTLNLKKAAGANETKIITLTVDDNKEQLTGLINDFIKQYNDSMTFLTNLTGYNQETKQSGVFQGDPQFRNLKLNLNKWATSPLSTNSPIKSLADLGIVTNKQTGLLEVKQDQYKKALDNNYASIGALFAKTASATDSDIRVKSVGANVKAGSYNVELSEFTPGVSMSGMIGGASATSPDGFTLTGSGDLGGLSINVLSGTTGSRGQITVNDGIAVQMNSFLDNYMKTKGDLDQRATQLDKQMKMLGRDQEALDLRSKKIEARYLAQFTALDTLISSLQNTSGFLTQQLANLPQFKSK</sequence>
<dbReference type="STRING" id="1122169.Lsha_1917"/>
<reference evidence="8 9" key="1">
    <citation type="submission" date="2015-11" db="EMBL/GenBank/DDBJ databases">
        <title>Genomic analysis of 38 Legionella species identifies large and diverse effector repertoires.</title>
        <authorList>
            <person name="Burstein D."/>
            <person name="Amaro F."/>
            <person name="Zusman T."/>
            <person name="Lifshitz Z."/>
            <person name="Cohen O."/>
            <person name="Gilbert J.A."/>
            <person name="Pupko T."/>
            <person name="Shuman H.A."/>
            <person name="Segal G."/>
        </authorList>
    </citation>
    <scope>NUCLEOTIDE SEQUENCE [LARGE SCALE GENOMIC DNA]</scope>
    <source>
        <strain evidence="8 9">ATCC 49655</strain>
    </source>
</reference>
<evidence type="ECO:0000313" key="8">
    <source>
        <dbReference type="EMBL" id="KTD59221.1"/>
    </source>
</evidence>
<dbReference type="PATRIC" id="fig|1122169.6.peg.2194"/>
<dbReference type="GO" id="GO:0007155">
    <property type="term" value="P:cell adhesion"/>
    <property type="evidence" value="ECO:0007669"/>
    <property type="project" value="InterPro"/>
</dbReference>
<dbReference type="GO" id="GO:0071973">
    <property type="term" value="P:bacterial-type flagellum-dependent cell motility"/>
    <property type="evidence" value="ECO:0007669"/>
    <property type="project" value="TreeGrafter"/>
</dbReference>
<keyword evidence="3" id="KW-0175">Coiled coil</keyword>
<dbReference type="RefSeq" id="WP_018576899.1">
    <property type="nucleotide sequence ID" value="NZ_KB892393.1"/>
</dbReference>
<gene>
    <name evidence="8" type="primary">fliD</name>
    <name evidence="8" type="ORF">Lsha_1917</name>
</gene>
<comment type="subcellular location">
    <subcellularLocation>
        <location evidence="5">Secreted</location>
    </subcellularLocation>
    <subcellularLocation>
        <location evidence="5">Bacterial flagellum</location>
    </subcellularLocation>
</comment>
<proteinExistence type="inferred from homology"/>
<evidence type="ECO:0000313" key="9">
    <source>
        <dbReference type="Proteomes" id="UP000054600"/>
    </source>
</evidence>
<evidence type="ECO:0000256" key="2">
    <source>
        <dbReference type="ARBA" id="ARBA00011255"/>
    </source>
</evidence>
<dbReference type="GO" id="GO:0009421">
    <property type="term" value="C:bacterial-type flagellum filament cap"/>
    <property type="evidence" value="ECO:0007669"/>
    <property type="project" value="InterPro"/>
</dbReference>
<keyword evidence="8" id="KW-0969">Cilium</keyword>
<dbReference type="EMBL" id="LNYW01000049">
    <property type="protein sequence ID" value="KTD59221.1"/>
    <property type="molecule type" value="Genomic_DNA"/>
</dbReference>
<protein>
    <recommendedName>
        <fullName evidence="5">Flagellar hook-associated protein 2</fullName>
        <shortName evidence="5">HAP2</shortName>
    </recommendedName>
    <alternativeName>
        <fullName evidence="5">Flagellar cap protein</fullName>
    </alternativeName>
</protein>
<comment type="caution">
    <text evidence="8">The sequence shown here is derived from an EMBL/GenBank/DDBJ whole genome shotgun (WGS) entry which is preliminary data.</text>
</comment>
<keyword evidence="4 5" id="KW-0975">Bacterial flagellum</keyword>
<dbReference type="InterPro" id="IPR010809">
    <property type="entry name" value="FliD_C"/>
</dbReference>
<keyword evidence="8" id="KW-0282">Flagellum</keyword>